<organism evidence="3 4">
    <name type="scientific">Hibiscus sabdariffa</name>
    <name type="common">roselle</name>
    <dbReference type="NCBI Taxonomy" id="183260"/>
    <lineage>
        <taxon>Eukaryota</taxon>
        <taxon>Viridiplantae</taxon>
        <taxon>Streptophyta</taxon>
        <taxon>Embryophyta</taxon>
        <taxon>Tracheophyta</taxon>
        <taxon>Spermatophyta</taxon>
        <taxon>Magnoliopsida</taxon>
        <taxon>eudicotyledons</taxon>
        <taxon>Gunneridae</taxon>
        <taxon>Pentapetalae</taxon>
        <taxon>rosids</taxon>
        <taxon>malvids</taxon>
        <taxon>Malvales</taxon>
        <taxon>Malvaceae</taxon>
        <taxon>Malvoideae</taxon>
        <taxon>Hibiscus</taxon>
    </lineage>
</organism>
<evidence type="ECO:0000259" key="2">
    <source>
        <dbReference type="Pfam" id="PF25968"/>
    </source>
</evidence>
<feature type="domain" description="Callose synthase helical" evidence="2">
    <location>
        <begin position="148"/>
        <end position="327"/>
    </location>
</feature>
<keyword evidence="1" id="KW-0812">Transmembrane</keyword>
<dbReference type="InterPro" id="IPR058851">
    <property type="entry name" value="CALS1_helical"/>
</dbReference>
<comment type="caution">
    <text evidence="3">The sequence shown here is derived from an EMBL/GenBank/DDBJ whole genome shotgun (WGS) entry which is preliminary data.</text>
</comment>
<proteinExistence type="predicted"/>
<feature type="transmembrane region" description="Helical" evidence="1">
    <location>
        <begin position="12"/>
        <end position="34"/>
    </location>
</feature>
<accession>A0ABR2QUZ5</accession>
<feature type="transmembrane region" description="Helical" evidence="1">
    <location>
        <begin position="40"/>
        <end position="59"/>
    </location>
</feature>
<dbReference type="EMBL" id="JBBPBN010000031">
    <property type="protein sequence ID" value="KAK9004281.1"/>
    <property type="molecule type" value="Genomic_DNA"/>
</dbReference>
<dbReference type="PANTHER" id="PTHR12741">
    <property type="entry name" value="LYST-INTERACTING PROTEIN LIP5 DOPAMINE RESPONSIVE PROTEIN DRG-1"/>
    <property type="match status" value="1"/>
</dbReference>
<keyword evidence="4" id="KW-1185">Reference proteome</keyword>
<reference evidence="3 4" key="1">
    <citation type="journal article" date="2024" name="G3 (Bethesda)">
        <title>Genome assembly of Hibiscus sabdariffa L. provides insights into metabolisms of medicinal natural products.</title>
        <authorList>
            <person name="Kim T."/>
        </authorList>
    </citation>
    <scope>NUCLEOTIDE SEQUENCE [LARGE SCALE GENOMIC DNA]</scope>
    <source>
        <strain evidence="3">TK-2024</strain>
        <tissue evidence="3">Old leaves</tissue>
    </source>
</reference>
<protein>
    <recommendedName>
        <fullName evidence="2">Callose synthase helical domain-containing protein</fullName>
    </recommendedName>
</protein>
<keyword evidence="1" id="KW-0472">Membrane</keyword>
<dbReference type="Proteomes" id="UP001396334">
    <property type="component" value="Unassembled WGS sequence"/>
</dbReference>
<keyword evidence="1" id="KW-1133">Transmembrane helix</keyword>
<evidence type="ECO:0000256" key="1">
    <source>
        <dbReference type="SAM" id="Phobius"/>
    </source>
</evidence>
<sequence>MSPWPILNHVESSVVVTPNIGVIIAIWSPVVLVYFMDAQIWFAIFSTFFGGIYGAFSHLGEIRTLEMFRSRFQSIPEAFYRHLVPLTNQYNRKTHPVEAKERKNIATFSLVWNEFIHSMLMEDLISTWDRDLLQMPSSSSDVSVVQWPLFLLAGKIPVAIDMAKNFRGKDDAGLFTKIASDVYMHNAVIECYETLGDIIFNLLEDEADKRIVRDILYEVDISIQRQRFLTSLQMSGLPLLTYKLEKLLEILLRDTEDADYLRSWIMNVLLDLLEIIVLDVKVYGNEIIERTTSFRRALEQGFRKIDIALIGQKIWREKIKRLYFILTCRESAINIPPNLEAQRRITFFANSLFMNMPDAPKVRDMLSFRSVIVEIKLEIYYCFPTGNKDWKGQFPF</sequence>
<gene>
    <name evidence="3" type="ORF">V6N11_002086</name>
</gene>
<evidence type="ECO:0000313" key="4">
    <source>
        <dbReference type="Proteomes" id="UP001396334"/>
    </source>
</evidence>
<evidence type="ECO:0000313" key="3">
    <source>
        <dbReference type="EMBL" id="KAK9004281.1"/>
    </source>
</evidence>
<dbReference type="Pfam" id="PF25968">
    <property type="entry name" value="CALS1"/>
    <property type="match status" value="1"/>
</dbReference>
<name>A0ABR2QUZ5_9ROSI</name>
<dbReference type="PANTHER" id="PTHR12741:SF16">
    <property type="entry name" value="CALLOSE SYNTHASE 7"/>
    <property type="match status" value="1"/>
</dbReference>